<accession>A0A5A8F0S5</accession>
<proteinExistence type="predicted"/>
<keyword evidence="3" id="KW-1185">Reference proteome</keyword>
<dbReference type="Pfam" id="PF04306">
    <property type="entry name" value="DUF456"/>
    <property type="match status" value="1"/>
</dbReference>
<comment type="caution">
    <text evidence="2">The sequence shown here is derived from an EMBL/GenBank/DDBJ whole genome shotgun (WGS) entry which is preliminary data.</text>
</comment>
<keyword evidence="1" id="KW-0812">Transmembrane</keyword>
<dbReference type="OrthoDB" id="9903752at2"/>
<feature type="transmembrane region" description="Helical" evidence="1">
    <location>
        <begin position="140"/>
        <end position="159"/>
    </location>
</feature>
<dbReference type="Proteomes" id="UP000322876">
    <property type="component" value="Unassembled WGS sequence"/>
</dbReference>
<protein>
    <submittedName>
        <fullName evidence="2">DUF456 family protein</fullName>
    </submittedName>
</protein>
<gene>
    <name evidence="2" type="ORF">FHQ18_07960</name>
</gene>
<feature type="transmembrane region" description="Helical" evidence="1">
    <location>
        <begin position="6"/>
        <end position="39"/>
    </location>
</feature>
<evidence type="ECO:0000256" key="1">
    <source>
        <dbReference type="SAM" id="Phobius"/>
    </source>
</evidence>
<dbReference type="EMBL" id="VFJB01000006">
    <property type="protein sequence ID" value="KAA0257668.1"/>
    <property type="molecule type" value="Genomic_DNA"/>
</dbReference>
<dbReference type="RefSeq" id="WP_149266641.1">
    <property type="nucleotide sequence ID" value="NZ_VFJB01000006.1"/>
</dbReference>
<keyword evidence="1" id="KW-0472">Membrane</keyword>
<dbReference type="AlphaFoldDB" id="A0A5A8F0S5"/>
<feature type="transmembrane region" description="Helical" evidence="1">
    <location>
        <begin position="87"/>
        <end position="120"/>
    </location>
</feature>
<keyword evidence="1" id="KW-1133">Transmembrane helix</keyword>
<dbReference type="InterPro" id="IPR007403">
    <property type="entry name" value="DUF456"/>
</dbReference>
<name>A0A5A8F0S5_9BACT</name>
<evidence type="ECO:0000313" key="2">
    <source>
        <dbReference type="EMBL" id="KAA0257668.1"/>
    </source>
</evidence>
<organism evidence="2 3">
    <name type="scientific">Deferribacter autotrophicus</name>
    <dbReference type="NCBI Taxonomy" id="500465"/>
    <lineage>
        <taxon>Bacteria</taxon>
        <taxon>Pseudomonadati</taxon>
        <taxon>Deferribacterota</taxon>
        <taxon>Deferribacteres</taxon>
        <taxon>Deferribacterales</taxon>
        <taxon>Deferribacteraceae</taxon>
        <taxon>Deferribacter</taxon>
    </lineage>
</organism>
<reference evidence="2 3" key="1">
    <citation type="submission" date="2019-06" db="EMBL/GenBank/DDBJ databases">
        <title>Genomic insights into carbon and energy metabolism of Deferribacter autotrophicus revealed new metabolic traits in the phylum Deferribacteres.</title>
        <authorList>
            <person name="Slobodkin A.I."/>
            <person name="Slobodkina G.B."/>
            <person name="Allioux M."/>
            <person name="Alain K."/>
            <person name="Jebbar M."/>
            <person name="Shadrin V."/>
            <person name="Kublanov I.V."/>
            <person name="Toshchakov S.V."/>
            <person name="Bonch-Osmolovskaya E.A."/>
        </authorList>
    </citation>
    <scope>NUCLEOTIDE SEQUENCE [LARGE SCALE GENOMIC DNA]</scope>
    <source>
        <strain evidence="2 3">SL50</strain>
    </source>
</reference>
<evidence type="ECO:0000313" key="3">
    <source>
        <dbReference type="Proteomes" id="UP000322876"/>
    </source>
</evidence>
<feature type="transmembrane region" description="Helical" evidence="1">
    <location>
        <begin position="46"/>
        <end position="67"/>
    </location>
</feature>
<sequence>MFIFKLLIIIFQSIAVLTNFFGLPGNIISLVFPLIAYLFHWIELKILVIIIIFIIIGEILEFIAGYFSTKAEGLEKGTFTASLIVSIIFSILMAPILFGLGALIGAFLGAFVGAVIYEYLKHADFKKSLKRGIAVFKGRILGTLLKLLIGIGTIAINAINLF</sequence>